<feature type="transmembrane region" description="Helical" evidence="1">
    <location>
        <begin position="15"/>
        <end position="33"/>
    </location>
</feature>
<evidence type="ECO:0000256" key="1">
    <source>
        <dbReference type="SAM" id="Phobius"/>
    </source>
</evidence>
<dbReference type="InterPro" id="IPR045535">
    <property type="entry name" value="ThsA_Macro"/>
</dbReference>
<organism evidence="3 4">
    <name type="scientific">Acinetobacter cumulans</name>
    <dbReference type="NCBI Taxonomy" id="2136182"/>
    <lineage>
        <taxon>Bacteria</taxon>
        <taxon>Pseudomonadati</taxon>
        <taxon>Pseudomonadota</taxon>
        <taxon>Gammaproteobacteria</taxon>
        <taxon>Moraxellales</taxon>
        <taxon>Moraxellaceae</taxon>
        <taxon>Acinetobacter</taxon>
    </lineage>
</organism>
<keyword evidence="1" id="KW-1133">Transmembrane helix</keyword>
<keyword evidence="1" id="KW-0812">Transmembrane</keyword>
<name>A0ABX9U2C4_9GAMM</name>
<feature type="domain" description="Thoeris protein ThsA Macro" evidence="2">
    <location>
        <begin position="77"/>
        <end position="259"/>
    </location>
</feature>
<evidence type="ECO:0000313" key="4">
    <source>
        <dbReference type="Proteomes" id="UP000273105"/>
    </source>
</evidence>
<sequence length="278" mass="32079">MMKVKIFNKKLRDSFFLKISLFSAFATLLLAFVPIPSKIQGLLGGVFLVFLVIIYIYDWRKANKLNSVEIDIEGTTVCIKEGDIFEEDGLKVIAFNEYFDTLVDNKIINEVSLNGIFLQKKLDIEISALDQEIDNYPFEDNEILEENVDRLVGKKKKFKIGTIFVHNDYILTAFSKFDSSNRANLTMPEYLGFLITFWDKVNIVYGQRSVSVPIFGSGITRIKEHRGISDEDLLKIMIWTFRISEMRFKHPAKLTIVIHSEKMNKINLLDIQETKNGI</sequence>
<proteinExistence type="predicted"/>
<protein>
    <recommendedName>
        <fullName evidence="2">Thoeris protein ThsA Macro domain-containing protein</fullName>
    </recommendedName>
</protein>
<dbReference type="Pfam" id="PF20016">
    <property type="entry name" value="ThsA_Macro"/>
    <property type="match status" value="1"/>
</dbReference>
<keyword evidence="1" id="KW-0472">Membrane</keyword>
<dbReference type="EMBL" id="RCHE01000050">
    <property type="protein sequence ID" value="RLL39429.1"/>
    <property type="molecule type" value="Genomic_DNA"/>
</dbReference>
<evidence type="ECO:0000313" key="3">
    <source>
        <dbReference type="EMBL" id="RLL39429.1"/>
    </source>
</evidence>
<comment type="caution">
    <text evidence="3">The sequence shown here is derived from an EMBL/GenBank/DDBJ whole genome shotgun (WGS) entry which is preliminary data.</text>
</comment>
<reference evidence="3 4" key="1">
    <citation type="submission" date="2018-09" db="EMBL/GenBank/DDBJ databases">
        <title>The draft genome of Acinetobacter sp. strains.</title>
        <authorList>
            <person name="Qin J."/>
            <person name="Feng Y."/>
            <person name="Zong Z."/>
        </authorList>
    </citation>
    <scope>NUCLEOTIDE SEQUENCE [LARGE SCALE GENOMIC DNA]</scope>
    <source>
        <strain evidence="3 4">WCHAc060001</strain>
    </source>
</reference>
<keyword evidence="4" id="KW-1185">Reference proteome</keyword>
<feature type="transmembrane region" description="Helical" evidence="1">
    <location>
        <begin position="39"/>
        <end position="57"/>
    </location>
</feature>
<evidence type="ECO:0000259" key="2">
    <source>
        <dbReference type="Pfam" id="PF20016"/>
    </source>
</evidence>
<accession>A0ABX9U2C4</accession>
<dbReference type="Proteomes" id="UP000273105">
    <property type="component" value="Unassembled WGS sequence"/>
</dbReference>
<gene>
    <name evidence="3" type="ORF">D9K79_15535</name>
</gene>